<proteinExistence type="predicted"/>
<reference evidence="1 2" key="1">
    <citation type="submission" date="2018-11" db="EMBL/GenBank/DDBJ databases">
        <authorList>
            <consortium name="Pathogen Informatics"/>
        </authorList>
    </citation>
    <scope>NUCLEOTIDE SEQUENCE [LARGE SCALE GENOMIC DNA]</scope>
</reference>
<organism evidence="1 2">
    <name type="scientific">Strongylus vulgaris</name>
    <name type="common">Blood worm</name>
    <dbReference type="NCBI Taxonomy" id="40348"/>
    <lineage>
        <taxon>Eukaryota</taxon>
        <taxon>Metazoa</taxon>
        <taxon>Ecdysozoa</taxon>
        <taxon>Nematoda</taxon>
        <taxon>Chromadorea</taxon>
        <taxon>Rhabditida</taxon>
        <taxon>Rhabditina</taxon>
        <taxon>Rhabditomorpha</taxon>
        <taxon>Strongyloidea</taxon>
        <taxon>Strongylidae</taxon>
        <taxon>Strongylus</taxon>
    </lineage>
</organism>
<evidence type="ECO:0000313" key="2">
    <source>
        <dbReference type="Proteomes" id="UP000270094"/>
    </source>
</evidence>
<sequence length="44" mass="5053">MVRIGAQIDLHKRIKKEPEDEEDEGIPQLFSNVAESKEHIVPLL</sequence>
<keyword evidence="2" id="KW-1185">Reference proteome</keyword>
<dbReference type="Proteomes" id="UP000270094">
    <property type="component" value="Unassembled WGS sequence"/>
</dbReference>
<protein>
    <submittedName>
        <fullName evidence="1">Uncharacterized protein</fullName>
    </submittedName>
</protein>
<accession>A0A3P7JPJ3</accession>
<gene>
    <name evidence="1" type="ORF">SVUK_LOCUS20344</name>
</gene>
<name>A0A3P7JPJ3_STRVU</name>
<evidence type="ECO:0000313" key="1">
    <source>
        <dbReference type="EMBL" id="VDM85346.1"/>
    </source>
</evidence>
<dbReference type="AlphaFoldDB" id="A0A3P7JPJ3"/>
<dbReference type="EMBL" id="UYYB01139216">
    <property type="protein sequence ID" value="VDM85346.1"/>
    <property type="molecule type" value="Genomic_DNA"/>
</dbReference>